<organism evidence="1 2">
    <name type="scientific">Clostridium chromiireducens</name>
    <dbReference type="NCBI Taxonomy" id="225345"/>
    <lineage>
        <taxon>Bacteria</taxon>
        <taxon>Bacillati</taxon>
        <taxon>Bacillota</taxon>
        <taxon>Clostridia</taxon>
        <taxon>Eubacteriales</taxon>
        <taxon>Clostridiaceae</taxon>
        <taxon>Clostridium</taxon>
    </lineage>
</organism>
<keyword evidence="2" id="KW-1185">Reference proteome</keyword>
<reference evidence="1 2" key="1">
    <citation type="submission" date="2017-03" db="EMBL/GenBank/DDBJ databases">
        <title>Genome sequence of Clostridium chromiireducens DSM 23318.</title>
        <authorList>
            <person name="Poehlein A."/>
            <person name="Daniel R."/>
        </authorList>
    </citation>
    <scope>NUCLEOTIDE SEQUENCE [LARGE SCALE GENOMIC DNA]</scope>
    <source>
        <strain evidence="1 2">DSM 23318</strain>
    </source>
</reference>
<proteinExistence type="predicted"/>
<sequence length="127" mass="14394">MEGENLYDGVVARKLKLKGIEHMYNFDFYMPTKVLFGAGKLQELHTEVLPGKKALIVTSGKDFIRALDELIEAVGCKDLRMSDAGIKEEELTKYPKRIHEVLGGDITAAPLPLTDEDYLEIYKKSYR</sequence>
<dbReference type="AlphaFoldDB" id="A0A1V4IIL2"/>
<dbReference type="SUPFAM" id="SSF56796">
    <property type="entry name" value="Dehydroquinate synthase-like"/>
    <property type="match status" value="1"/>
</dbReference>
<evidence type="ECO:0000313" key="1">
    <source>
        <dbReference type="EMBL" id="OPJ59841.1"/>
    </source>
</evidence>
<evidence type="ECO:0008006" key="3">
    <source>
        <dbReference type="Google" id="ProtNLM"/>
    </source>
</evidence>
<protein>
    <recommendedName>
        <fullName evidence="3">Iron-containing alcohol dehydrogenase</fullName>
    </recommendedName>
</protein>
<dbReference type="EMBL" id="MZGT01000046">
    <property type="protein sequence ID" value="OPJ59841.1"/>
    <property type="molecule type" value="Genomic_DNA"/>
</dbReference>
<dbReference type="STRING" id="225345.CLCHR_32990"/>
<dbReference type="Gene3D" id="3.40.50.1970">
    <property type="match status" value="1"/>
</dbReference>
<dbReference type="Proteomes" id="UP000191056">
    <property type="component" value="Unassembled WGS sequence"/>
</dbReference>
<evidence type="ECO:0000313" key="2">
    <source>
        <dbReference type="Proteomes" id="UP000191056"/>
    </source>
</evidence>
<comment type="caution">
    <text evidence="1">The sequence shown here is derived from an EMBL/GenBank/DDBJ whole genome shotgun (WGS) entry which is preliminary data.</text>
</comment>
<accession>A0A1V4IIL2</accession>
<gene>
    <name evidence="1" type="ORF">CLCHR_32990</name>
</gene>
<name>A0A1V4IIL2_9CLOT</name>